<name>T1FA98_HELRO</name>
<dbReference type="EMBL" id="AMQM01005567">
    <property type="status" value="NOT_ANNOTATED_CDS"/>
    <property type="molecule type" value="Genomic_DNA"/>
</dbReference>
<dbReference type="CTD" id="20205747"/>
<accession>T1FA98</accession>
<dbReference type="RefSeq" id="XP_009021752.1">
    <property type="nucleotide sequence ID" value="XM_009023504.1"/>
</dbReference>
<dbReference type="STRING" id="6412.T1FA98"/>
<evidence type="ECO:0000313" key="3">
    <source>
        <dbReference type="EnsemblMetazoa" id="HelroP176187"/>
    </source>
</evidence>
<dbReference type="EMBL" id="KB096983">
    <property type="protein sequence ID" value="ESO00318.1"/>
    <property type="molecule type" value="Genomic_DNA"/>
</dbReference>
<dbReference type="Pfam" id="PF02181">
    <property type="entry name" value="FH2"/>
    <property type="match status" value="1"/>
</dbReference>
<dbReference type="InterPro" id="IPR042201">
    <property type="entry name" value="FH2_Formin_sf"/>
</dbReference>
<dbReference type="SUPFAM" id="SSF101447">
    <property type="entry name" value="Formin homology 2 domain (FH2 domain)"/>
    <property type="match status" value="1"/>
</dbReference>
<dbReference type="InParanoid" id="T1FA98"/>
<sequence length="222" mass="25809">MFSRKAAQQITASAEKKVSNVVNLLDMKRSMNMNIWLKQFRTSNEAIIEMIEKADQKKSEKLKGLIKLLPDRAEIDLLTNFDGDQSTLGNAEKIIKQLSQLNDYALRLNLMLIKLEYRITYNSIHERQEAFLTMCHNILECESLKKFFRVVLQYENFLNVGSYAGNALAFKISSLPKLSDTQGNQREIALLHFLVLQCFGFCRQSLRELALFFKVIDRWIEF</sequence>
<dbReference type="PANTHER" id="PTHR46345:SF8">
    <property type="entry name" value="FORMIN 3, ISOFORM B"/>
    <property type="match status" value="1"/>
</dbReference>
<dbReference type="EnsemblMetazoa" id="HelroT176187">
    <property type="protein sequence ID" value="HelroP176187"/>
    <property type="gene ID" value="HelroG176187"/>
</dbReference>
<feature type="domain" description="FH2" evidence="1">
    <location>
        <begin position="1"/>
        <end position="222"/>
    </location>
</feature>
<dbReference type="AlphaFoldDB" id="T1FA98"/>
<reference evidence="3" key="3">
    <citation type="submission" date="2015-06" db="UniProtKB">
        <authorList>
            <consortium name="EnsemblMetazoa"/>
        </authorList>
    </citation>
    <scope>IDENTIFICATION</scope>
</reference>
<dbReference type="OrthoDB" id="26518at2759"/>
<dbReference type="PROSITE" id="PS51444">
    <property type="entry name" value="FH2"/>
    <property type="match status" value="1"/>
</dbReference>
<dbReference type="GeneID" id="20205747"/>
<dbReference type="KEGG" id="hro:HELRODRAFT_176187"/>
<protein>
    <recommendedName>
        <fullName evidence="1">FH2 domain-containing protein</fullName>
    </recommendedName>
</protein>
<dbReference type="EMBL" id="AMQM01005568">
    <property type="status" value="NOT_ANNOTATED_CDS"/>
    <property type="molecule type" value="Genomic_DNA"/>
</dbReference>
<dbReference type="eggNOG" id="KOG1922">
    <property type="taxonomic scope" value="Eukaryota"/>
</dbReference>
<dbReference type="OMA" id="CHNILEC"/>
<dbReference type="PANTHER" id="PTHR46345">
    <property type="entry name" value="INVERTED FORMIN-2"/>
    <property type="match status" value="1"/>
</dbReference>
<dbReference type="Proteomes" id="UP000015101">
    <property type="component" value="Unassembled WGS sequence"/>
</dbReference>
<reference evidence="4" key="1">
    <citation type="submission" date="2012-12" db="EMBL/GenBank/DDBJ databases">
        <authorList>
            <person name="Hellsten U."/>
            <person name="Grimwood J."/>
            <person name="Chapman J.A."/>
            <person name="Shapiro H."/>
            <person name="Aerts A."/>
            <person name="Otillar R.P."/>
            <person name="Terry A.Y."/>
            <person name="Boore J.L."/>
            <person name="Simakov O."/>
            <person name="Marletaz F."/>
            <person name="Cho S.-J."/>
            <person name="Edsinger-Gonzales E."/>
            <person name="Havlak P."/>
            <person name="Kuo D.-H."/>
            <person name="Larsson T."/>
            <person name="Lv J."/>
            <person name="Arendt D."/>
            <person name="Savage R."/>
            <person name="Osoegawa K."/>
            <person name="de Jong P."/>
            <person name="Lindberg D.R."/>
            <person name="Seaver E.C."/>
            <person name="Weisblat D.A."/>
            <person name="Putnam N.H."/>
            <person name="Grigoriev I.V."/>
            <person name="Rokhsar D.S."/>
        </authorList>
    </citation>
    <scope>NUCLEOTIDE SEQUENCE</scope>
</reference>
<dbReference type="Gene3D" id="1.20.58.2220">
    <property type="entry name" value="Formin, FH2 domain"/>
    <property type="match status" value="1"/>
</dbReference>
<keyword evidence="4" id="KW-1185">Reference proteome</keyword>
<gene>
    <name evidence="3" type="primary">20205747</name>
    <name evidence="2" type="ORF">HELRODRAFT_176187</name>
</gene>
<evidence type="ECO:0000313" key="4">
    <source>
        <dbReference type="Proteomes" id="UP000015101"/>
    </source>
</evidence>
<evidence type="ECO:0000259" key="1">
    <source>
        <dbReference type="PROSITE" id="PS51444"/>
    </source>
</evidence>
<dbReference type="InterPro" id="IPR015425">
    <property type="entry name" value="FH2_Formin"/>
</dbReference>
<evidence type="ECO:0000313" key="2">
    <source>
        <dbReference type="EMBL" id="ESO00318.1"/>
    </source>
</evidence>
<reference evidence="2 4" key="2">
    <citation type="journal article" date="2013" name="Nature">
        <title>Insights into bilaterian evolution from three spiralian genomes.</title>
        <authorList>
            <person name="Simakov O."/>
            <person name="Marletaz F."/>
            <person name="Cho S.J."/>
            <person name="Edsinger-Gonzales E."/>
            <person name="Havlak P."/>
            <person name="Hellsten U."/>
            <person name="Kuo D.H."/>
            <person name="Larsson T."/>
            <person name="Lv J."/>
            <person name="Arendt D."/>
            <person name="Savage R."/>
            <person name="Osoegawa K."/>
            <person name="de Jong P."/>
            <person name="Grimwood J."/>
            <person name="Chapman J.A."/>
            <person name="Shapiro H."/>
            <person name="Aerts A."/>
            <person name="Otillar R.P."/>
            <person name="Terry A.Y."/>
            <person name="Boore J.L."/>
            <person name="Grigoriev I.V."/>
            <person name="Lindberg D.R."/>
            <person name="Seaver E.C."/>
            <person name="Weisblat D.A."/>
            <person name="Putnam N.H."/>
            <person name="Rokhsar D.S."/>
        </authorList>
    </citation>
    <scope>NUCLEOTIDE SEQUENCE</scope>
</reference>
<dbReference type="HOGENOM" id="CLU_108651_0_0_1"/>
<proteinExistence type="predicted"/>
<organism evidence="3 4">
    <name type="scientific">Helobdella robusta</name>
    <name type="common">Californian leech</name>
    <dbReference type="NCBI Taxonomy" id="6412"/>
    <lineage>
        <taxon>Eukaryota</taxon>
        <taxon>Metazoa</taxon>
        <taxon>Spiralia</taxon>
        <taxon>Lophotrochozoa</taxon>
        <taxon>Annelida</taxon>
        <taxon>Clitellata</taxon>
        <taxon>Hirudinea</taxon>
        <taxon>Rhynchobdellida</taxon>
        <taxon>Glossiphoniidae</taxon>
        <taxon>Helobdella</taxon>
    </lineage>
</organism>